<keyword evidence="2" id="KW-1185">Reference proteome</keyword>
<evidence type="ECO:0000313" key="2">
    <source>
        <dbReference type="Proteomes" id="UP001468798"/>
    </source>
</evidence>
<dbReference type="EMBL" id="JBCGDP010000034">
    <property type="protein sequence ID" value="MEM0578678.1"/>
    <property type="molecule type" value="Genomic_DNA"/>
</dbReference>
<gene>
    <name evidence="1" type="ORF">WFZ86_19405</name>
</gene>
<evidence type="ECO:0000313" key="1">
    <source>
        <dbReference type="EMBL" id="MEM0578678.1"/>
    </source>
</evidence>
<proteinExistence type="predicted"/>
<dbReference type="Proteomes" id="UP001468798">
    <property type="component" value="Unassembled WGS sequence"/>
</dbReference>
<dbReference type="RefSeq" id="WP_342693484.1">
    <property type="nucleotide sequence ID" value="NZ_JBCGDP010000034.1"/>
</dbReference>
<sequence length="55" mass="6303">MSKFTLTPIKPFLEKSTMGGVIQTNVDVYFKIITTVVKNKMKEDINDKPKEDVKN</sequence>
<name>A0ABU9NTJ5_9FLAO</name>
<comment type="caution">
    <text evidence="1">The sequence shown here is derived from an EMBL/GenBank/DDBJ whole genome shotgun (WGS) entry which is preliminary data.</text>
</comment>
<protein>
    <submittedName>
        <fullName evidence="1">Uncharacterized protein</fullName>
    </submittedName>
</protein>
<organism evidence="1 2">
    <name type="scientific">Flavobacterium polysaccharolyticum</name>
    <dbReference type="NCBI Taxonomy" id="3133148"/>
    <lineage>
        <taxon>Bacteria</taxon>
        <taxon>Pseudomonadati</taxon>
        <taxon>Bacteroidota</taxon>
        <taxon>Flavobacteriia</taxon>
        <taxon>Flavobacteriales</taxon>
        <taxon>Flavobacteriaceae</taxon>
        <taxon>Flavobacterium</taxon>
    </lineage>
</organism>
<reference evidence="1 2" key="1">
    <citation type="submission" date="2024-03" db="EMBL/GenBank/DDBJ databases">
        <title>Two novel species of the genus Flavobacterium exhibiting potentially degradation of complex polysaccharides.</title>
        <authorList>
            <person name="Lian X."/>
        </authorList>
    </citation>
    <scope>NUCLEOTIDE SEQUENCE [LARGE SCALE GENOMIC DNA]</scope>
    <source>
        <strain evidence="1 2">N6</strain>
    </source>
</reference>
<accession>A0ABU9NTJ5</accession>